<dbReference type="GO" id="GO:0030288">
    <property type="term" value="C:outer membrane-bounded periplasmic space"/>
    <property type="evidence" value="ECO:0007669"/>
    <property type="project" value="InterPro"/>
</dbReference>
<comment type="function">
    <text evidence="8">Mediates assembly of pili by forming soluble multimeric complexes with pili subunits as an intermediate step in the assembly process. This protein is involved in type B pili (HifA) assembly.</text>
</comment>
<sequence length="131" mass="14748">MTFATANVVIIGTRVIFLAEQKSVNVQLQNSSSDPALVQSWLDRGDINSRPNSIQVPFLVTPPVVRIEPNAGQTLRMVFTGKENLPQDRETLFYLNVLDVPPKPKAEDLGTNYLQFAIRSRIKFFYRPALS</sequence>
<name>A0A806J818_GLAPU</name>
<reference evidence="12 13" key="1">
    <citation type="journal article" date="2013" name="PLoS ONE">
        <title>Complete Genome Analysis of a Haemophilus parasuis Serovar 12 Strain from China.</title>
        <authorList>
            <person name="Li Y."/>
            <person name="Kwok A.H."/>
            <person name="Jiang J."/>
            <person name="Zou Y."/>
            <person name="Zheng F."/>
            <person name="Chen P."/>
            <person name="Hou C."/>
            <person name="Leung F.C."/>
            <person name="Jiang P."/>
        </authorList>
    </citation>
    <scope>NUCLEOTIDE SEQUENCE [LARGE SCALE GENOMIC DNA]</scope>
    <source>
        <strain evidence="12 13">ZJ0906</strain>
    </source>
</reference>
<gene>
    <name evidence="12" type="ORF">K756_02845</name>
</gene>
<keyword evidence="7" id="KW-0393">Immunoglobulin domain</keyword>
<keyword evidence="6 10" id="KW-0143">Chaperone</keyword>
<dbReference type="InterPro" id="IPR001829">
    <property type="entry name" value="Pili_assmbl_chaperone_bac"/>
</dbReference>
<organism evidence="12 13">
    <name type="scientific">Glaesserella parasuis ZJ0906</name>
    <dbReference type="NCBI Taxonomy" id="1322346"/>
    <lineage>
        <taxon>Bacteria</taxon>
        <taxon>Pseudomonadati</taxon>
        <taxon>Pseudomonadota</taxon>
        <taxon>Gammaproteobacteria</taxon>
        <taxon>Pasteurellales</taxon>
        <taxon>Pasteurellaceae</taxon>
        <taxon>Glaesserella</taxon>
    </lineage>
</organism>
<dbReference type="Pfam" id="PF00345">
    <property type="entry name" value="PapD_N"/>
    <property type="match status" value="1"/>
</dbReference>
<dbReference type="FunFam" id="2.60.40.10:FF:000458">
    <property type="entry name" value="Molecular chaperone FimC"/>
    <property type="match status" value="1"/>
</dbReference>
<protein>
    <recommendedName>
        <fullName evidence="9">Chaperone protein HifB</fullName>
    </recommendedName>
</protein>
<dbReference type="EMBL" id="CP005384">
    <property type="protein sequence ID" value="AGO15806.1"/>
    <property type="molecule type" value="Genomic_DNA"/>
</dbReference>
<evidence type="ECO:0000313" key="12">
    <source>
        <dbReference type="EMBL" id="AGO15806.1"/>
    </source>
</evidence>
<evidence type="ECO:0000256" key="4">
    <source>
        <dbReference type="ARBA" id="ARBA00022729"/>
    </source>
</evidence>
<evidence type="ECO:0000256" key="9">
    <source>
        <dbReference type="ARBA" id="ARBA00071520"/>
    </source>
</evidence>
<dbReference type="PRINTS" id="PR00969">
    <property type="entry name" value="CHAPERONPILI"/>
</dbReference>
<dbReference type="SUPFAM" id="SSF49354">
    <property type="entry name" value="PapD-like"/>
    <property type="match status" value="1"/>
</dbReference>
<dbReference type="PANTHER" id="PTHR30251">
    <property type="entry name" value="PILUS ASSEMBLY CHAPERONE"/>
    <property type="match status" value="1"/>
</dbReference>
<evidence type="ECO:0000256" key="6">
    <source>
        <dbReference type="ARBA" id="ARBA00023186"/>
    </source>
</evidence>
<evidence type="ECO:0000256" key="7">
    <source>
        <dbReference type="ARBA" id="ARBA00023319"/>
    </source>
</evidence>
<keyword evidence="4" id="KW-0732">Signal</keyword>
<evidence type="ECO:0000256" key="1">
    <source>
        <dbReference type="ARBA" id="ARBA00004418"/>
    </source>
</evidence>
<evidence type="ECO:0000256" key="5">
    <source>
        <dbReference type="ARBA" id="ARBA00022764"/>
    </source>
</evidence>
<dbReference type="AlphaFoldDB" id="A0A806J818"/>
<proteinExistence type="inferred from homology"/>
<dbReference type="InterPro" id="IPR008962">
    <property type="entry name" value="PapD-like_sf"/>
</dbReference>
<dbReference type="GO" id="GO:0071555">
    <property type="term" value="P:cell wall organization"/>
    <property type="evidence" value="ECO:0007669"/>
    <property type="project" value="InterPro"/>
</dbReference>
<accession>A0A806J818</accession>
<dbReference type="KEGG" id="hpaz:K756_02845"/>
<dbReference type="InterPro" id="IPR050643">
    <property type="entry name" value="Periplasmic_pilus_chap"/>
</dbReference>
<dbReference type="Gene3D" id="2.60.40.10">
    <property type="entry name" value="Immunoglobulins"/>
    <property type="match status" value="1"/>
</dbReference>
<dbReference type="PANTHER" id="PTHR30251:SF2">
    <property type="entry name" value="FIMBRIAL CHAPERONE YADV-RELATED"/>
    <property type="match status" value="1"/>
</dbReference>
<keyword evidence="3" id="KW-1029">Fimbrium biogenesis</keyword>
<dbReference type="Proteomes" id="UP000014672">
    <property type="component" value="Chromosome"/>
</dbReference>
<evidence type="ECO:0000256" key="3">
    <source>
        <dbReference type="ARBA" id="ARBA00022558"/>
    </source>
</evidence>
<comment type="similarity">
    <text evidence="2 10">Belongs to the periplasmic pilus chaperone family.</text>
</comment>
<evidence type="ECO:0000313" key="13">
    <source>
        <dbReference type="Proteomes" id="UP000014672"/>
    </source>
</evidence>
<comment type="subcellular location">
    <subcellularLocation>
        <location evidence="1 10">Periplasm</location>
    </subcellularLocation>
</comment>
<dbReference type="InterPro" id="IPR016147">
    <property type="entry name" value="Pili_assmbl_chaperone_N"/>
</dbReference>
<feature type="domain" description="Pili assembly chaperone N-terminal" evidence="11">
    <location>
        <begin position="8"/>
        <end position="129"/>
    </location>
</feature>
<evidence type="ECO:0000256" key="8">
    <source>
        <dbReference type="ARBA" id="ARBA00057511"/>
    </source>
</evidence>
<dbReference type="InterPro" id="IPR018046">
    <property type="entry name" value="Pili_assmbl_chaperone_CS"/>
</dbReference>
<evidence type="ECO:0000256" key="10">
    <source>
        <dbReference type="RuleBase" id="RU003918"/>
    </source>
</evidence>
<keyword evidence="5" id="KW-0574">Periplasm</keyword>
<dbReference type="PROSITE" id="PS00635">
    <property type="entry name" value="PILI_CHAPERONE"/>
    <property type="match status" value="1"/>
</dbReference>
<evidence type="ECO:0000259" key="11">
    <source>
        <dbReference type="Pfam" id="PF00345"/>
    </source>
</evidence>
<evidence type="ECO:0000256" key="2">
    <source>
        <dbReference type="ARBA" id="ARBA00007399"/>
    </source>
</evidence>
<dbReference type="InterPro" id="IPR013783">
    <property type="entry name" value="Ig-like_fold"/>
</dbReference>